<gene>
    <name evidence="1" type="ORF">K437DRAFT_265347</name>
</gene>
<name>A0A066V485_TILAU</name>
<evidence type="ECO:0000313" key="1">
    <source>
        <dbReference type="EMBL" id="KDN36251.1"/>
    </source>
</evidence>
<accession>A0A066V485</accession>
<dbReference type="EMBL" id="JMSN01000176">
    <property type="protein sequence ID" value="KDN36251.1"/>
    <property type="molecule type" value="Genomic_DNA"/>
</dbReference>
<sequence>MWLSRAIVESMSRLRKQLKAVLKRRNDATLIIPLAGAAARAADGTFERRAGEESGSVVKIYIGKKHFLETFGILDGPNLGNKSTTGKAPTCAGYEENSGGTINRMKLGIWRVEEFKF</sequence>
<dbReference type="InParanoid" id="A0A066V485"/>
<proteinExistence type="predicted"/>
<dbReference type="GeneID" id="25265753"/>
<dbReference type="RefSeq" id="XP_013239995.1">
    <property type="nucleotide sequence ID" value="XM_013384541.1"/>
</dbReference>
<dbReference type="AlphaFoldDB" id="A0A066V485"/>
<reference evidence="1 2" key="1">
    <citation type="submission" date="2014-05" db="EMBL/GenBank/DDBJ databases">
        <title>Draft genome sequence of a rare smut relative, Tilletiaria anomala UBC 951.</title>
        <authorList>
            <consortium name="DOE Joint Genome Institute"/>
            <person name="Toome M."/>
            <person name="Kuo A."/>
            <person name="Henrissat B."/>
            <person name="Lipzen A."/>
            <person name="Tritt A."/>
            <person name="Yoshinaga Y."/>
            <person name="Zane M."/>
            <person name="Barry K."/>
            <person name="Grigoriev I.V."/>
            <person name="Spatafora J.W."/>
            <person name="Aimea M.C."/>
        </authorList>
    </citation>
    <scope>NUCLEOTIDE SEQUENCE [LARGE SCALE GENOMIC DNA]</scope>
    <source>
        <strain evidence="1 2">UBC 951</strain>
    </source>
</reference>
<protein>
    <submittedName>
        <fullName evidence="1">Uncharacterized protein</fullName>
    </submittedName>
</protein>
<organism evidence="1 2">
    <name type="scientific">Tilletiaria anomala (strain ATCC 24038 / CBS 436.72 / UBC 951)</name>
    <dbReference type="NCBI Taxonomy" id="1037660"/>
    <lineage>
        <taxon>Eukaryota</taxon>
        <taxon>Fungi</taxon>
        <taxon>Dikarya</taxon>
        <taxon>Basidiomycota</taxon>
        <taxon>Ustilaginomycotina</taxon>
        <taxon>Exobasidiomycetes</taxon>
        <taxon>Georgefischeriales</taxon>
        <taxon>Tilletiariaceae</taxon>
        <taxon>Tilletiaria</taxon>
    </lineage>
</organism>
<dbReference type="Proteomes" id="UP000027361">
    <property type="component" value="Unassembled WGS sequence"/>
</dbReference>
<keyword evidence="2" id="KW-1185">Reference proteome</keyword>
<dbReference type="HOGENOM" id="CLU_2086455_0_0_1"/>
<evidence type="ECO:0000313" key="2">
    <source>
        <dbReference type="Proteomes" id="UP000027361"/>
    </source>
</evidence>
<comment type="caution">
    <text evidence="1">The sequence shown here is derived from an EMBL/GenBank/DDBJ whole genome shotgun (WGS) entry which is preliminary data.</text>
</comment>